<feature type="transmembrane region" description="Helical" evidence="1">
    <location>
        <begin position="148"/>
        <end position="167"/>
    </location>
</feature>
<keyword evidence="1" id="KW-1133">Transmembrane helix</keyword>
<evidence type="ECO:0000313" key="3">
    <source>
        <dbReference type="Proteomes" id="UP000199236"/>
    </source>
</evidence>
<accession>A0A1I5GQJ2</accession>
<sequence>MVCQEALRPFLRGQVQSKSLTPHTFDIAGRGAPVLRGVSIQLTRIDEIFSNSLDLLRSKIGLFEMVLDYEDVHFLLINQNRFKMEIWVLIERELALIAAKKIKYICLRSRLASVNTHNGEVLIRYSINYIALTVVFGVCKAEDIMNEFAFILMMYPLKIPVLSFFILGQKILNDFGQASKL</sequence>
<keyword evidence="1" id="KW-0812">Transmembrane</keyword>
<keyword evidence="3" id="KW-1185">Reference proteome</keyword>
<dbReference type="AlphaFoldDB" id="A0A1I5GQJ2"/>
<gene>
    <name evidence="2" type="ORF">SAMN04488056_105120</name>
</gene>
<protein>
    <submittedName>
        <fullName evidence="2">Uncharacterized protein</fullName>
    </submittedName>
</protein>
<evidence type="ECO:0000256" key="1">
    <source>
        <dbReference type="SAM" id="Phobius"/>
    </source>
</evidence>
<dbReference type="Proteomes" id="UP000199236">
    <property type="component" value="Unassembled WGS sequence"/>
</dbReference>
<dbReference type="EMBL" id="FOVR01000005">
    <property type="protein sequence ID" value="SFO38258.1"/>
    <property type="molecule type" value="Genomic_DNA"/>
</dbReference>
<organism evidence="2 3">
    <name type="scientific">Cohaesibacter marisflavi</name>
    <dbReference type="NCBI Taxonomy" id="655353"/>
    <lineage>
        <taxon>Bacteria</taxon>
        <taxon>Pseudomonadati</taxon>
        <taxon>Pseudomonadota</taxon>
        <taxon>Alphaproteobacteria</taxon>
        <taxon>Hyphomicrobiales</taxon>
        <taxon>Cohaesibacteraceae</taxon>
    </lineage>
</organism>
<name>A0A1I5GQJ2_9HYPH</name>
<reference evidence="2 3" key="1">
    <citation type="submission" date="2016-10" db="EMBL/GenBank/DDBJ databases">
        <authorList>
            <person name="de Groot N.N."/>
        </authorList>
    </citation>
    <scope>NUCLEOTIDE SEQUENCE [LARGE SCALE GENOMIC DNA]</scope>
    <source>
        <strain evidence="2 3">CGMCC 1.9157</strain>
    </source>
</reference>
<proteinExistence type="predicted"/>
<keyword evidence="1" id="KW-0472">Membrane</keyword>
<evidence type="ECO:0000313" key="2">
    <source>
        <dbReference type="EMBL" id="SFO38258.1"/>
    </source>
</evidence>